<keyword evidence="3" id="KW-1185">Reference proteome</keyword>
<keyword evidence="1" id="KW-0812">Transmembrane</keyword>
<accession>C4GBT4</accession>
<name>C4GBT4_9FIRM</name>
<reference evidence="2" key="1">
    <citation type="submission" date="2009-04" db="EMBL/GenBank/DDBJ databases">
        <authorList>
            <person name="Weinstock G."/>
            <person name="Sodergren E."/>
            <person name="Clifton S."/>
            <person name="Fulton L."/>
            <person name="Fulton B."/>
            <person name="Courtney L."/>
            <person name="Fronick C."/>
            <person name="Harrison M."/>
            <person name="Strong C."/>
            <person name="Farmer C."/>
            <person name="Delahaunty K."/>
            <person name="Markovic C."/>
            <person name="Hall O."/>
            <person name="Minx P."/>
            <person name="Tomlinson C."/>
            <person name="Mitreva M."/>
            <person name="Nelson J."/>
            <person name="Hou S."/>
            <person name="Wollam A."/>
            <person name="Pepin K.H."/>
            <person name="Johnson M."/>
            <person name="Bhonagiri V."/>
            <person name="Nash W.E."/>
            <person name="Warren W."/>
            <person name="Chinwalla A."/>
            <person name="Mardis E.R."/>
            <person name="Wilson R.K."/>
        </authorList>
    </citation>
    <scope>NUCLEOTIDE SEQUENCE [LARGE SCALE GENOMIC DNA]</scope>
    <source>
        <strain evidence="2">DSM 14600</strain>
    </source>
</reference>
<sequence>MYFQGIEPLLVPDFSTKQVIFMKYRFRSPFRWLRKPNVHAPMTDTEGGTNVSERFHHYISRSIAGFYRRRVLSPAIYLLILLGLFALSPARSILYPMQVEGSFNLAELYQNQTHYVHLTLSNLHFTGYTRQMFGLTTGYYYYTVMDQKSYIVLLRPDTSSQGLPQIDQVEVFAKIIKNPASLDRIKVHLTEDLGEHAGLAGALSPYMVSEADARGILHRLLLIFIWLTGIYAGISLLLDLLYIFFPKLSAPVRRLGAYGDPWKLLDQAEEELATMPQLATEDIFITEHFFIETSVYGVAIVPISEIKWVYKYSTLHRILWHHFSISYTLYIMTTHRQAIHCPKNAKSDIDGVIDYLSEANHDILVGFTERNRLRMQWYLRKLPLSDLIPFLRSRPGHRQKIEAIKKREKISKEDEQN</sequence>
<evidence type="ECO:0000313" key="3">
    <source>
        <dbReference type="Proteomes" id="UP000003494"/>
    </source>
</evidence>
<evidence type="ECO:0000256" key="1">
    <source>
        <dbReference type="SAM" id="Phobius"/>
    </source>
</evidence>
<keyword evidence="1" id="KW-1133">Transmembrane helix</keyword>
<dbReference type="STRING" id="626523.GCWU000342_01387"/>
<organism evidence="2 3">
    <name type="scientific">Shuttleworthella satelles DSM 14600</name>
    <dbReference type="NCBI Taxonomy" id="626523"/>
    <lineage>
        <taxon>Bacteria</taxon>
        <taxon>Bacillati</taxon>
        <taxon>Bacillota</taxon>
        <taxon>Clostridia</taxon>
        <taxon>Lachnospirales</taxon>
        <taxon>Lachnospiraceae</taxon>
        <taxon>Shuttleworthella</taxon>
    </lineage>
</organism>
<feature type="transmembrane region" description="Helical" evidence="1">
    <location>
        <begin position="220"/>
        <end position="245"/>
    </location>
</feature>
<feature type="transmembrane region" description="Helical" evidence="1">
    <location>
        <begin position="71"/>
        <end position="90"/>
    </location>
</feature>
<dbReference type="HOGENOM" id="CLU_760282_0_0_9"/>
<comment type="caution">
    <text evidence="2">The sequence shown here is derived from an EMBL/GenBank/DDBJ whole genome shotgun (WGS) entry which is preliminary data.</text>
</comment>
<keyword evidence="1" id="KW-0472">Membrane</keyword>
<dbReference type="EMBL" id="ACIP02000002">
    <property type="protein sequence ID" value="EEP28577.1"/>
    <property type="molecule type" value="Genomic_DNA"/>
</dbReference>
<dbReference type="AlphaFoldDB" id="C4GBT4"/>
<proteinExistence type="predicted"/>
<protein>
    <submittedName>
        <fullName evidence="2">Uncharacterized protein</fullName>
    </submittedName>
</protein>
<gene>
    <name evidence="2" type="ORF">GCWU000342_01387</name>
</gene>
<dbReference type="Proteomes" id="UP000003494">
    <property type="component" value="Unassembled WGS sequence"/>
</dbReference>
<dbReference type="eggNOG" id="ENOG502Z960">
    <property type="taxonomic scope" value="Bacteria"/>
</dbReference>
<evidence type="ECO:0000313" key="2">
    <source>
        <dbReference type="EMBL" id="EEP28577.1"/>
    </source>
</evidence>